<evidence type="ECO:0000313" key="2">
    <source>
        <dbReference type="EMBL" id="KAK2160661.1"/>
    </source>
</evidence>
<gene>
    <name evidence="2" type="ORF">LSH36_128g03000</name>
</gene>
<dbReference type="InterPro" id="IPR011598">
    <property type="entry name" value="bHLH_dom"/>
</dbReference>
<evidence type="ECO:0000313" key="3">
    <source>
        <dbReference type="Proteomes" id="UP001208570"/>
    </source>
</evidence>
<accession>A0AAD9NA57</accession>
<evidence type="ECO:0000259" key="1">
    <source>
        <dbReference type="PROSITE" id="PS50888"/>
    </source>
</evidence>
<dbReference type="GO" id="GO:0046983">
    <property type="term" value="F:protein dimerization activity"/>
    <property type="evidence" value="ECO:0007669"/>
    <property type="project" value="InterPro"/>
</dbReference>
<keyword evidence="3" id="KW-1185">Reference proteome</keyword>
<dbReference type="EMBL" id="JAODUP010000128">
    <property type="protein sequence ID" value="KAK2160661.1"/>
    <property type="molecule type" value="Genomic_DNA"/>
</dbReference>
<dbReference type="InterPro" id="IPR036638">
    <property type="entry name" value="HLH_DNA-bd_sf"/>
</dbReference>
<organism evidence="2 3">
    <name type="scientific">Paralvinella palmiformis</name>
    <dbReference type="NCBI Taxonomy" id="53620"/>
    <lineage>
        <taxon>Eukaryota</taxon>
        <taxon>Metazoa</taxon>
        <taxon>Spiralia</taxon>
        <taxon>Lophotrochozoa</taxon>
        <taxon>Annelida</taxon>
        <taxon>Polychaeta</taxon>
        <taxon>Sedentaria</taxon>
        <taxon>Canalipalpata</taxon>
        <taxon>Terebellida</taxon>
        <taxon>Terebelliformia</taxon>
        <taxon>Alvinellidae</taxon>
        <taxon>Paralvinella</taxon>
    </lineage>
</organism>
<dbReference type="Gene3D" id="4.10.280.10">
    <property type="entry name" value="Helix-loop-helix DNA-binding domain"/>
    <property type="match status" value="1"/>
</dbReference>
<comment type="caution">
    <text evidence="2">The sequence shown here is derived from an EMBL/GenBank/DDBJ whole genome shotgun (WGS) entry which is preliminary data.</text>
</comment>
<dbReference type="Proteomes" id="UP001208570">
    <property type="component" value="Unassembled WGS sequence"/>
</dbReference>
<sequence>MLRIIEKPSPRKLVMSPGQKVSRKYKIAQQKRLIKRREYKKLKAIVPSVSKKNKVPKITVIEEAIKYIDELHVALAKRMHLLSGISPAYLPYQITPNMLAPVFPFPQPRAHQAAVKPATKPLQLSGVCNTERRR</sequence>
<dbReference type="Pfam" id="PF00010">
    <property type="entry name" value="HLH"/>
    <property type="match status" value="1"/>
</dbReference>
<dbReference type="AlphaFoldDB" id="A0AAD9NA57"/>
<reference evidence="2" key="1">
    <citation type="journal article" date="2023" name="Mol. Biol. Evol.">
        <title>Third-Generation Sequencing Reveals the Adaptive Role of the Epigenome in Three Deep-Sea Polychaetes.</title>
        <authorList>
            <person name="Perez M."/>
            <person name="Aroh O."/>
            <person name="Sun Y."/>
            <person name="Lan Y."/>
            <person name="Juniper S.K."/>
            <person name="Young C.R."/>
            <person name="Angers B."/>
            <person name="Qian P.Y."/>
        </authorList>
    </citation>
    <scope>NUCLEOTIDE SEQUENCE</scope>
    <source>
        <strain evidence="2">P08H-3</strain>
    </source>
</reference>
<name>A0AAD9NA57_9ANNE</name>
<feature type="domain" description="BHLH" evidence="1">
    <location>
        <begin position="19"/>
        <end position="71"/>
    </location>
</feature>
<protein>
    <recommendedName>
        <fullName evidence="1">BHLH domain-containing protein</fullName>
    </recommendedName>
</protein>
<dbReference type="SUPFAM" id="SSF47459">
    <property type="entry name" value="HLH, helix-loop-helix DNA-binding domain"/>
    <property type="match status" value="1"/>
</dbReference>
<dbReference type="PROSITE" id="PS50888">
    <property type="entry name" value="BHLH"/>
    <property type="match status" value="1"/>
</dbReference>
<proteinExistence type="predicted"/>